<evidence type="ECO:0000256" key="1">
    <source>
        <dbReference type="ARBA" id="ARBA00023054"/>
    </source>
</evidence>
<feature type="coiled-coil region" evidence="2">
    <location>
        <begin position="106"/>
        <end position="441"/>
    </location>
</feature>
<evidence type="ECO:0000256" key="2">
    <source>
        <dbReference type="SAM" id="Coils"/>
    </source>
</evidence>
<feature type="region of interest" description="Disordered" evidence="3">
    <location>
        <begin position="821"/>
        <end position="847"/>
    </location>
</feature>
<name>A0A452VGP5_URSMA</name>
<gene>
    <name evidence="5" type="primary">CFAP58</name>
</gene>
<dbReference type="GO" id="GO:0005856">
    <property type="term" value="C:cytoskeleton"/>
    <property type="evidence" value="ECO:0007669"/>
    <property type="project" value="TreeGrafter"/>
</dbReference>
<feature type="coiled-coil region" evidence="2">
    <location>
        <begin position="2"/>
        <end position="29"/>
    </location>
</feature>
<proteinExistence type="predicted"/>
<dbReference type="Ensembl" id="ENSUMAT00000038862.1">
    <property type="protein sequence ID" value="ENSUMAP00000032861.1"/>
    <property type="gene ID" value="ENSUMAG00000023672.1"/>
</dbReference>
<protein>
    <submittedName>
        <fullName evidence="5">Cilia and flagella associated protein 58</fullName>
    </submittedName>
</protein>
<dbReference type="GeneTree" id="ENSGT00530000063534"/>
<evidence type="ECO:0000259" key="4">
    <source>
        <dbReference type="Pfam" id="PF21771"/>
    </source>
</evidence>
<dbReference type="PANTHER" id="PTHR32083:SF31">
    <property type="entry name" value="CILIA- AND FLAGELLA-ASSOCIATED PROTEIN 58"/>
    <property type="match status" value="1"/>
</dbReference>
<reference evidence="5" key="1">
    <citation type="submission" date="2019-03" db="UniProtKB">
        <authorList>
            <consortium name="Ensembl"/>
        </authorList>
    </citation>
    <scope>IDENTIFICATION</scope>
</reference>
<sequence>FVQEKSEKLALEETAFEEIERDFQEVLNELSGDKSLEKFRIEYEKLHAVMKKSYDNEKRLMAKCRELNAEIVVNSAKVATALKLSQDDQTTIASLKKEIEKAWKMVDSAYDKEQKAKETILALKEEIVNLTKLVEQGSGLSMDQDSNIRDLLKFKEEVTKERDQLLSEVVKLRESLAQTTQQQHDAERCREEAEQAISQFQQEIQQRQNEASRESRKKEKLEKELRQIQTDMDSRQTEIKALQQYVQKSKEELQKLEQQLKEQKILNERATKELEQFQMRNSKLQQENEQHSLACEQLSQENQQKSLELKAKEEEVHQMRLDIGKLNKIREQIHKKLHQIEEQKSEVEQNKETLKNQILGLEREVEASKKQAELDKKAMDELLRERDILNKNMLKAVNATQKQIDLVKLHEQAKRNLEEEIQNYKDEAQKQRKIIFHLEKERDWYISEASDLTQKVLMNMKDIKIREMQIIDYSKKIVESENKLKQQQNLYEAVRSDRNLYSKNLVEAQDEITEMKRKLKIMTHQVDQLKEEIAAKESALVKLHLEQQRIEKEKETLKAELQKLRQQALETKHFIEKQEAEERKLLRIIAEADGERLRQKKELDQVTSERDILGSQLVRRNDELALLYEKIKIQQSVLNKGESQYNQRVEDMRILKLEIKKLRREKGILARRHHGLGGTPEMTLCSLLLLYFVPFEQASDPSTFELIQKIHTLQKRLIGKTEEVVEKELLLQEKEKLYVELKHILARQPGPEAAEQLQLSPTKQLKVLSADLNMYESQNQEYKYEIEKLTNELMNLKKKYLAQKRKEYIQKNKDRVSMDNTFSMAKPTGPHFTGGGFPLNRPSKVKS</sequence>
<organism evidence="5">
    <name type="scientific">Ursus maritimus</name>
    <name type="common">Polar bear</name>
    <name type="synonym">Thalarctos maritimus</name>
    <dbReference type="NCBI Taxonomy" id="29073"/>
    <lineage>
        <taxon>Eukaryota</taxon>
        <taxon>Metazoa</taxon>
        <taxon>Chordata</taxon>
        <taxon>Craniata</taxon>
        <taxon>Vertebrata</taxon>
        <taxon>Euteleostomi</taxon>
        <taxon>Mammalia</taxon>
        <taxon>Eutheria</taxon>
        <taxon>Laurasiatheria</taxon>
        <taxon>Carnivora</taxon>
        <taxon>Caniformia</taxon>
        <taxon>Ursidae</taxon>
        <taxon>Ursus</taxon>
    </lineage>
</organism>
<dbReference type="PANTHER" id="PTHR32083">
    <property type="entry name" value="CILIA AND FLAGELLA-ASSOCIATED PROTEIN 58-RELATED"/>
    <property type="match status" value="1"/>
</dbReference>
<evidence type="ECO:0000256" key="3">
    <source>
        <dbReference type="SAM" id="MobiDB-lite"/>
    </source>
</evidence>
<dbReference type="Pfam" id="PF21771">
    <property type="entry name" value="CFAP58_CC"/>
    <property type="match status" value="1"/>
</dbReference>
<feature type="domain" description="Cilia- and flagella-associated protein 58 central coiled coil" evidence="4">
    <location>
        <begin position="366"/>
        <end position="671"/>
    </location>
</feature>
<accession>A0A452VGP5</accession>
<feature type="coiled-coil region" evidence="2">
    <location>
        <begin position="765"/>
        <end position="806"/>
    </location>
</feature>
<dbReference type="AlphaFoldDB" id="A0A452VGP5"/>
<keyword evidence="1 2" id="KW-0175">Coiled coil</keyword>
<feature type="coiled-coil region" evidence="2">
    <location>
        <begin position="470"/>
        <end position="609"/>
    </location>
</feature>
<feature type="coiled-coil region" evidence="2">
    <location>
        <begin position="645"/>
        <end position="672"/>
    </location>
</feature>
<evidence type="ECO:0000313" key="5">
    <source>
        <dbReference type="Ensembl" id="ENSUMAP00000032861"/>
    </source>
</evidence>
<dbReference type="InterPro" id="IPR049270">
    <property type="entry name" value="CFAP58_CC"/>
</dbReference>